<dbReference type="InterPro" id="IPR053178">
    <property type="entry name" value="Osmoadaptation_assoc"/>
</dbReference>
<dbReference type="InterPro" id="IPR001138">
    <property type="entry name" value="Zn2Cys6_DnaBD"/>
</dbReference>
<gene>
    <name evidence="3" type="ORF">OHK93_001246</name>
</gene>
<name>A0AA43QP58_9LECA</name>
<dbReference type="CDD" id="cd00067">
    <property type="entry name" value="GAL4"/>
    <property type="match status" value="1"/>
</dbReference>
<accession>A0AA43QP58</accession>
<dbReference type="EMBL" id="JAPUFD010000011">
    <property type="protein sequence ID" value="MDI1490047.1"/>
    <property type="molecule type" value="Genomic_DNA"/>
</dbReference>
<dbReference type="InterPro" id="IPR036864">
    <property type="entry name" value="Zn2-C6_fun-type_DNA-bd_sf"/>
</dbReference>
<evidence type="ECO:0000313" key="4">
    <source>
        <dbReference type="Proteomes" id="UP001161017"/>
    </source>
</evidence>
<protein>
    <recommendedName>
        <fullName evidence="2">Zn(2)-C6 fungal-type domain-containing protein</fullName>
    </recommendedName>
</protein>
<evidence type="ECO:0000259" key="2">
    <source>
        <dbReference type="PROSITE" id="PS50048"/>
    </source>
</evidence>
<dbReference type="GO" id="GO:0008270">
    <property type="term" value="F:zinc ion binding"/>
    <property type="evidence" value="ECO:0007669"/>
    <property type="project" value="InterPro"/>
</dbReference>
<dbReference type="PROSITE" id="PS50048">
    <property type="entry name" value="ZN2_CY6_FUNGAL_2"/>
    <property type="match status" value="1"/>
</dbReference>
<comment type="caution">
    <text evidence="3">The sequence shown here is derived from an EMBL/GenBank/DDBJ whole genome shotgun (WGS) entry which is preliminary data.</text>
</comment>
<dbReference type="Pfam" id="PF11951">
    <property type="entry name" value="Fungal_trans_2"/>
    <property type="match status" value="1"/>
</dbReference>
<dbReference type="Gene3D" id="4.10.240.10">
    <property type="entry name" value="Zn(2)-C6 fungal-type DNA-binding domain"/>
    <property type="match status" value="1"/>
</dbReference>
<dbReference type="InterPro" id="IPR021858">
    <property type="entry name" value="Fun_TF"/>
</dbReference>
<keyword evidence="4" id="KW-1185">Reference proteome</keyword>
<dbReference type="SUPFAM" id="SSF57701">
    <property type="entry name" value="Zn2/Cys6 DNA-binding domain"/>
    <property type="match status" value="1"/>
</dbReference>
<sequence length="631" mass="70354">MQDRDYYICSRQSTSSETASSNTRKLAVCTKQSSSRKKSLAVKTPRSRGCRICVERRIKCDQARPFCQKCVRAKRECPGISTINIVDEGPNLRAAYNVLEPEQCEKSGSVSSASSSTSSEQDHLVGYLKWPTTPPLESRETADVDVGHYAWNSKAPSWPAPAAILAPTLIQDQLFSNLIDSVCGPSLSAIPSHGIWLAKVARKPERSSTLSEAMRALSLSHAGRTTKDDAWIKKSRSLYGNALNNLNTALQDSSEGLSSDTLSATLLLSFYEIFDCTSGFSWVQHAGGAGKLIRLRGPERHRTGFDREVFLACRYFILLEASQRRQPCFLGEPAWRKLLHDIRTDSGPSKLHNTDEDFFEQIVVCPEIFHDSYKVIADPNASQGDISKIYSQSISSRAEIRNAHRRMSKFVAGTETEIVKCISSTEDEVFSTKYEFPDISIAWLFCTYLTVMCAMDVCIMGLEAKLAGLYHPSYPSNRGDPLLPFDPLGETPPRVLLNEWGAAWDAAYKLGNEHGCLDEMANYAREICQSADYLSRAPFLGPLFLIFSLRMALRMPISRREKNWILEKLEDASRTMGLAGTEVQRYRVQQAEGFGVEWEAATDGPNEKNVWLPIDPTLQSIAPPSLDRQTP</sequence>
<organism evidence="3 4">
    <name type="scientific">Ramalina farinacea</name>
    <dbReference type="NCBI Taxonomy" id="258253"/>
    <lineage>
        <taxon>Eukaryota</taxon>
        <taxon>Fungi</taxon>
        <taxon>Dikarya</taxon>
        <taxon>Ascomycota</taxon>
        <taxon>Pezizomycotina</taxon>
        <taxon>Lecanoromycetes</taxon>
        <taxon>OSLEUM clade</taxon>
        <taxon>Lecanoromycetidae</taxon>
        <taxon>Lecanorales</taxon>
        <taxon>Lecanorineae</taxon>
        <taxon>Ramalinaceae</taxon>
        <taxon>Ramalina</taxon>
    </lineage>
</organism>
<feature type="domain" description="Zn(2)-C6 fungal-type" evidence="2">
    <location>
        <begin position="49"/>
        <end position="77"/>
    </location>
</feature>
<dbReference type="PANTHER" id="PTHR38111">
    <property type="entry name" value="ZN(2)-C6 FUNGAL-TYPE DOMAIN-CONTAINING PROTEIN-RELATED"/>
    <property type="match status" value="1"/>
</dbReference>
<reference evidence="3" key="1">
    <citation type="journal article" date="2023" name="Genome Biol. Evol.">
        <title>First Whole Genome Sequence and Flow Cytometry Genome Size Data for the Lichen-Forming Fungus Ramalina farinacea (Ascomycota).</title>
        <authorList>
            <person name="Llewellyn T."/>
            <person name="Mian S."/>
            <person name="Hill R."/>
            <person name="Leitch I.J."/>
            <person name="Gaya E."/>
        </authorList>
    </citation>
    <scope>NUCLEOTIDE SEQUENCE</scope>
    <source>
        <strain evidence="3">LIQ254RAFAR</strain>
    </source>
</reference>
<keyword evidence="1" id="KW-0539">Nucleus</keyword>
<proteinExistence type="predicted"/>
<dbReference type="Proteomes" id="UP001161017">
    <property type="component" value="Unassembled WGS sequence"/>
</dbReference>
<evidence type="ECO:0000256" key="1">
    <source>
        <dbReference type="ARBA" id="ARBA00023242"/>
    </source>
</evidence>
<evidence type="ECO:0000313" key="3">
    <source>
        <dbReference type="EMBL" id="MDI1490047.1"/>
    </source>
</evidence>
<dbReference type="AlphaFoldDB" id="A0AA43QP58"/>
<dbReference type="GO" id="GO:0000981">
    <property type="term" value="F:DNA-binding transcription factor activity, RNA polymerase II-specific"/>
    <property type="evidence" value="ECO:0007669"/>
    <property type="project" value="InterPro"/>
</dbReference>